<evidence type="ECO:0000313" key="9">
    <source>
        <dbReference type="Proteomes" id="UP001241092"/>
    </source>
</evidence>
<dbReference type="Pfam" id="PF00535">
    <property type="entry name" value="Glycos_transf_2"/>
    <property type="match status" value="1"/>
</dbReference>
<name>A0AAI8TXF6_MYCME</name>
<evidence type="ECO:0000313" key="8">
    <source>
        <dbReference type="Proteomes" id="UP000465622"/>
    </source>
</evidence>
<reference evidence="6 8" key="1">
    <citation type="journal article" date="2019" name="Emerg. Microbes Infect.">
        <title>Comprehensive subspecies identification of 175 nontuberculous mycobacteria species based on 7547 genomic profiles.</title>
        <authorList>
            <person name="Matsumoto Y."/>
            <person name="Kinjo T."/>
            <person name="Motooka D."/>
            <person name="Nabeya D."/>
            <person name="Jung N."/>
            <person name="Uechi K."/>
            <person name="Horii T."/>
            <person name="Iida T."/>
            <person name="Fujita J."/>
            <person name="Nakamura S."/>
        </authorList>
    </citation>
    <scope>NUCLEOTIDE SEQUENCE [LARGE SCALE GENOMIC DNA]</scope>
    <source>
        <strain evidence="6 8">JCM 12375</strain>
    </source>
</reference>
<evidence type="ECO:0000256" key="1">
    <source>
        <dbReference type="ARBA" id="ARBA00006739"/>
    </source>
</evidence>
<reference evidence="7" key="3">
    <citation type="submission" date="2023-03" db="EMBL/GenBank/DDBJ databases">
        <title>Draft genome sequence of a Mycolicibacterium mageritense strain H4_3_1 isolated from a hybrid biological-inorganic system reactor.</title>
        <authorList>
            <person name="Feng X."/>
            <person name="Kazama D."/>
            <person name="Sato K."/>
            <person name="Kobayashi H."/>
        </authorList>
    </citation>
    <scope>NUCLEOTIDE SEQUENCE</scope>
    <source>
        <strain evidence="7">H4_3_1</strain>
    </source>
</reference>
<evidence type="ECO:0000256" key="2">
    <source>
        <dbReference type="ARBA" id="ARBA00022676"/>
    </source>
</evidence>
<dbReference type="InterPro" id="IPR029044">
    <property type="entry name" value="Nucleotide-diphossugar_trans"/>
</dbReference>
<dbReference type="InterPro" id="IPR050834">
    <property type="entry name" value="Glycosyltransf_2"/>
</dbReference>
<dbReference type="PANTHER" id="PTHR43685">
    <property type="entry name" value="GLYCOSYLTRANSFERASE"/>
    <property type="match status" value="1"/>
</dbReference>
<keyword evidence="3 6" id="KW-0808">Transferase</keyword>
<dbReference type="Proteomes" id="UP000465622">
    <property type="component" value="Chromosome"/>
</dbReference>
<dbReference type="AlphaFoldDB" id="A0AAI8TXF6"/>
<evidence type="ECO:0000313" key="6">
    <source>
        <dbReference type="EMBL" id="BBX35411.1"/>
    </source>
</evidence>
<proteinExistence type="inferred from homology"/>
<feature type="domain" description="Glycosyltransferase 2-like" evidence="5">
    <location>
        <begin position="9"/>
        <end position="168"/>
    </location>
</feature>
<gene>
    <name evidence="7" type="ORF">hbim_04250</name>
    <name evidence="6" type="ORF">MMAGJ_46930</name>
</gene>
<keyword evidence="8" id="KW-1185">Reference proteome</keyword>
<reference evidence="6" key="2">
    <citation type="submission" date="2020-02" db="EMBL/GenBank/DDBJ databases">
        <authorList>
            <person name="Matsumoto Y."/>
            <person name="Motooka D."/>
            <person name="Nakamura S."/>
        </authorList>
    </citation>
    <scope>NUCLEOTIDE SEQUENCE</scope>
    <source>
        <strain evidence="6">JCM 12375</strain>
    </source>
</reference>
<dbReference type="GO" id="GO:0016757">
    <property type="term" value="F:glycosyltransferase activity"/>
    <property type="evidence" value="ECO:0007669"/>
    <property type="project" value="UniProtKB-KW"/>
</dbReference>
<evidence type="ECO:0000256" key="4">
    <source>
        <dbReference type="SAM" id="MobiDB-lite"/>
    </source>
</evidence>
<evidence type="ECO:0000259" key="5">
    <source>
        <dbReference type="Pfam" id="PF00535"/>
    </source>
</evidence>
<feature type="region of interest" description="Disordered" evidence="4">
    <location>
        <begin position="291"/>
        <end position="310"/>
    </location>
</feature>
<organism evidence="7 9">
    <name type="scientific">Mycolicibacterium mageritense</name>
    <name type="common">Mycobacterium mageritense</name>
    <dbReference type="NCBI Taxonomy" id="53462"/>
    <lineage>
        <taxon>Bacteria</taxon>
        <taxon>Bacillati</taxon>
        <taxon>Actinomycetota</taxon>
        <taxon>Actinomycetes</taxon>
        <taxon>Mycobacteriales</taxon>
        <taxon>Mycobacteriaceae</taxon>
        <taxon>Mycolicibacterium</taxon>
    </lineage>
</organism>
<dbReference type="RefSeq" id="WP_051578427.1">
    <property type="nucleotide sequence ID" value="NZ_AP022567.1"/>
</dbReference>
<dbReference type="SUPFAM" id="SSF53448">
    <property type="entry name" value="Nucleotide-diphospho-sugar transferases"/>
    <property type="match status" value="1"/>
</dbReference>
<dbReference type="EMBL" id="AP027452">
    <property type="protein sequence ID" value="BDY30307.1"/>
    <property type="molecule type" value="Genomic_DNA"/>
</dbReference>
<evidence type="ECO:0000313" key="7">
    <source>
        <dbReference type="EMBL" id="BDY30307.1"/>
    </source>
</evidence>
<sequence length="310" mass="33179">MDTVTADVSFVIASRNRRDELADVVNRLLDTTPCPIVVVDNHSDDGSVDAIRRIAAHAGDRVVLLGLGSNLGAVARNVGVAACRTPYVAFCDDDSWWAPEAPGRAAEIFGRYPSTAVLAARTEVWPQRREDPLVAQLADSALGHRPDLPGPSILGFLACSAMVRRSAFLAAGGFSPILHFRGEEQLLAMDLAAHGWDLCYCRELTAIHQPSALRPSTAAQDARSLRNAVLTTWLRRPVPQCLHAASALLGAAPRDVHHARAAAEAAVRLPAVLVHRRRLPAAVESALATLERGGGHRARHPDDTLEAGGR</sequence>
<accession>A0AAI8TXF6</accession>
<evidence type="ECO:0000256" key="3">
    <source>
        <dbReference type="ARBA" id="ARBA00022679"/>
    </source>
</evidence>
<comment type="similarity">
    <text evidence="1">Belongs to the glycosyltransferase 2 family.</text>
</comment>
<dbReference type="InterPro" id="IPR001173">
    <property type="entry name" value="Glyco_trans_2-like"/>
</dbReference>
<dbReference type="EMBL" id="AP022567">
    <property type="protein sequence ID" value="BBX35411.1"/>
    <property type="molecule type" value="Genomic_DNA"/>
</dbReference>
<keyword evidence="2" id="KW-0328">Glycosyltransferase</keyword>
<dbReference type="Gene3D" id="3.90.550.10">
    <property type="entry name" value="Spore Coat Polysaccharide Biosynthesis Protein SpsA, Chain A"/>
    <property type="match status" value="1"/>
</dbReference>
<dbReference type="Proteomes" id="UP001241092">
    <property type="component" value="Chromosome"/>
</dbReference>
<protein>
    <submittedName>
        <fullName evidence="6">Glycosyl transferase</fullName>
    </submittedName>
</protein>
<dbReference type="PANTHER" id="PTHR43685:SF5">
    <property type="entry name" value="GLYCOSYLTRANSFERASE EPSE-RELATED"/>
    <property type="match status" value="1"/>
</dbReference>
<dbReference type="CDD" id="cd00761">
    <property type="entry name" value="Glyco_tranf_GTA_type"/>
    <property type="match status" value="1"/>
</dbReference>